<name>A0ABQ3YHU9_9ACTN</name>
<dbReference type="EMBL" id="BOMI01000166">
    <property type="protein sequence ID" value="GID79365.1"/>
    <property type="molecule type" value="Genomic_DNA"/>
</dbReference>
<accession>A0ABQ3YHU9</accession>
<evidence type="ECO:0000313" key="3">
    <source>
        <dbReference type="Proteomes" id="UP000609879"/>
    </source>
</evidence>
<feature type="compositionally biased region" description="Low complexity" evidence="1">
    <location>
        <begin position="121"/>
        <end position="133"/>
    </location>
</feature>
<evidence type="ECO:0000256" key="1">
    <source>
        <dbReference type="SAM" id="MobiDB-lite"/>
    </source>
</evidence>
<feature type="region of interest" description="Disordered" evidence="1">
    <location>
        <begin position="113"/>
        <end position="133"/>
    </location>
</feature>
<sequence length="133" mass="13818">MGGPPLRPAALPALLPAERRHGRGLGRRDHWSGRFVDLARRAAGLMIEARHAQGAGAALSQAYQLSSCLLVPLGRDDLALIGAERAMAAAASGSDELQWDAAHGTFARVLMNQARNDEAGGSRSASPNASSPA</sequence>
<proteinExistence type="predicted"/>
<organism evidence="2 3">
    <name type="scientific">Paractinoplanes deccanensis</name>
    <dbReference type="NCBI Taxonomy" id="113561"/>
    <lineage>
        <taxon>Bacteria</taxon>
        <taxon>Bacillati</taxon>
        <taxon>Actinomycetota</taxon>
        <taxon>Actinomycetes</taxon>
        <taxon>Micromonosporales</taxon>
        <taxon>Micromonosporaceae</taxon>
        <taxon>Paractinoplanes</taxon>
    </lineage>
</organism>
<protein>
    <submittedName>
        <fullName evidence="2">Uncharacterized protein</fullName>
    </submittedName>
</protein>
<comment type="caution">
    <text evidence="2">The sequence shown here is derived from an EMBL/GenBank/DDBJ whole genome shotgun (WGS) entry which is preliminary data.</text>
</comment>
<dbReference type="Proteomes" id="UP000609879">
    <property type="component" value="Unassembled WGS sequence"/>
</dbReference>
<reference evidence="2 3" key="1">
    <citation type="submission" date="2021-01" db="EMBL/GenBank/DDBJ databases">
        <title>Whole genome shotgun sequence of Actinoplanes deccanensis NBRC 13994.</title>
        <authorList>
            <person name="Komaki H."/>
            <person name="Tamura T."/>
        </authorList>
    </citation>
    <scope>NUCLEOTIDE SEQUENCE [LARGE SCALE GENOMIC DNA]</scope>
    <source>
        <strain evidence="2 3">NBRC 13994</strain>
    </source>
</reference>
<evidence type="ECO:0000313" key="2">
    <source>
        <dbReference type="EMBL" id="GID79365.1"/>
    </source>
</evidence>
<keyword evidence="3" id="KW-1185">Reference proteome</keyword>
<gene>
    <name evidence="2" type="ORF">Ade02nite_80060</name>
</gene>